<accession>A0A1G5D8Z1</accession>
<protein>
    <recommendedName>
        <fullName evidence="4">DUF4179 domain-containing protein</fullName>
    </recommendedName>
</protein>
<organism evidence="2 3">
    <name type="scientific">Paenibacillus polysaccharolyticus</name>
    <dbReference type="NCBI Taxonomy" id="582692"/>
    <lineage>
        <taxon>Bacteria</taxon>
        <taxon>Bacillati</taxon>
        <taxon>Bacillota</taxon>
        <taxon>Bacilli</taxon>
        <taxon>Bacillales</taxon>
        <taxon>Paenibacillaceae</taxon>
        <taxon>Paenibacillus</taxon>
    </lineage>
</organism>
<dbReference type="Proteomes" id="UP000198538">
    <property type="component" value="Unassembled WGS sequence"/>
</dbReference>
<evidence type="ECO:0000313" key="3">
    <source>
        <dbReference type="Proteomes" id="UP000198538"/>
    </source>
</evidence>
<reference evidence="3" key="1">
    <citation type="submission" date="2016-10" db="EMBL/GenBank/DDBJ databases">
        <authorList>
            <person name="Varghese N."/>
            <person name="Submissions S."/>
        </authorList>
    </citation>
    <scope>NUCLEOTIDE SEQUENCE [LARGE SCALE GENOMIC DNA]</scope>
    <source>
        <strain evidence="3">BL9</strain>
    </source>
</reference>
<evidence type="ECO:0000313" key="2">
    <source>
        <dbReference type="EMBL" id="SCY11309.1"/>
    </source>
</evidence>
<sequence length="462" mass="51813">MGKSKNQFNEQHLSNIKRRFYDKITKAELELNVLSESSFSRLKQTQKSIINRRRYRKFIYIPVTVALFLCIFTGAAAAIGILDLTSVLHFLGVDRIAILQPVHQESEDQGIHVEVIGAVRDGDTTEVYVSVSDLISNRIDGNLDVYDYRLTGGKASNAQIIYYDRAAKTAIVRFVTQGKVSTNRMTVRINTLMSGAARKDGYSVPVDWKSLLQQKEKNSYEMLNSDQISGLGGEIANEMDTDSFQVLRKDQTNIAVQGVNWMYISNIGFVNGKLHVQINPDNEVGGYNHGFFYFIDEQGHRLDIPENSISYGYYMKDGVGYGGDYIEYIYDISSVKALNKLKLQGSFTNIGEVIQGKWETSFNLNQLNKSKRGHVNLGKNSGTQVEATLSPIGITLTGEALGMIRMEDLKIELQLKDGTKMSALTGFIQLHNDLVKWISSKTIRVEDVSNLVINGQKVNLEE</sequence>
<keyword evidence="1" id="KW-0472">Membrane</keyword>
<keyword evidence="1" id="KW-1133">Transmembrane helix</keyword>
<keyword evidence="3" id="KW-1185">Reference proteome</keyword>
<keyword evidence="1" id="KW-0812">Transmembrane</keyword>
<proteinExistence type="predicted"/>
<dbReference type="RefSeq" id="WP_090916387.1">
    <property type="nucleotide sequence ID" value="NZ_FMVM01000002.1"/>
</dbReference>
<evidence type="ECO:0000256" key="1">
    <source>
        <dbReference type="SAM" id="Phobius"/>
    </source>
</evidence>
<gene>
    <name evidence="2" type="ORF">SAMN05720606_102390</name>
</gene>
<feature type="transmembrane region" description="Helical" evidence="1">
    <location>
        <begin position="58"/>
        <end position="82"/>
    </location>
</feature>
<dbReference type="EMBL" id="FMVM01000002">
    <property type="protein sequence ID" value="SCY11309.1"/>
    <property type="molecule type" value="Genomic_DNA"/>
</dbReference>
<evidence type="ECO:0008006" key="4">
    <source>
        <dbReference type="Google" id="ProtNLM"/>
    </source>
</evidence>
<dbReference type="AlphaFoldDB" id="A0A1G5D8Z1"/>
<dbReference type="STRING" id="582692.SAMN05720606_102390"/>
<name>A0A1G5D8Z1_9BACL</name>